<keyword evidence="3" id="KW-0479">Metal-binding</keyword>
<keyword evidence="8" id="KW-0732">Signal</keyword>
<evidence type="ECO:0000256" key="5">
    <source>
        <dbReference type="ARBA" id="ARBA00022833"/>
    </source>
</evidence>
<name>A0A0C9NAT0_SPHPI</name>
<evidence type="ECO:0000313" key="10">
    <source>
        <dbReference type="EMBL" id="GAN13362.1"/>
    </source>
</evidence>
<keyword evidence="11" id="KW-1185">Reference proteome</keyword>
<evidence type="ECO:0000259" key="9">
    <source>
        <dbReference type="Pfam" id="PF01435"/>
    </source>
</evidence>
<keyword evidence="6" id="KW-0482">Metalloprotease</keyword>
<dbReference type="Pfam" id="PF01435">
    <property type="entry name" value="Peptidase_M48"/>
    <property type="match status" value="1"/>
</dbReference>
<evidence type="ECO:0000256" key="1">
    <source>
        <dbReference type="ARBA" id="ARBA00001947"/>
    </source>
</evidence>
<evidence type="ECO:0000256" key="4">
    <source>
        <dbReference type="ARBA" id="ARBA00022801"/>
    </source>
</evidence>
<dbReference type="InterPro" id="IPR011990">
    <property type="entry name" value="TPR-like_helical_dom_sf"/>
</dbReference>
<dbReference type="GO" id="GO:0016020">
    <property type="term" value="C:membrane"/>
    <property type="evidence" value="ECO:0007669"/>
    <property type="project" value="TreeGrafter"/>
</dbReference>
<evidence type="ECO:0000256" key="7">
    <source>
        <dbReference type="SAM" id="Phobius"/>
    </source>
</evidence>
<dbReference type="GeneID" id="78527019"/>
<protein>
    <submittedName>
        <fullName evidence="10">DNA, contig: SP617</fullName>
    </submittedName>
</protein>
<dbReference type="PANTHER" id="PTHR22726:SF1">
    <property type="entry name" value="METALLOENDOPEPTIDASE OMA1, MITOCHONDRIAL"/>
    <property type="match status" value="1"/>
</dbReference>
<evidence type="ECO:0000256" key="2">
    <source>
        <dbReference type="ARBA" id="ARBA00022670"/>
    </source>
</evidence>
<dbReference type="InterPro" id="IPR051156">
    <property type="entry name" value="Mito/Outer_Membr_Metalloprot"/>
</dbReference>
<evidence type="ECO:0000256" key="6">
    <source>
        <dbReference type="ARBA" id="ARBA00023049"/>
    </source>
</evidence>
<dbReference type="Gene3D" id="1.25.40.10">
    <property type="entry name" value="Tetratricopeptide repeat domain"/>
    <property type="match status" value="1"/>
</dbReference>
<keyword evidence="4" id="KW-0378">Hydrolase</keyword>
<comment type="caution">
    <text evidence="10">The sequence shown here is derived from an EMBL/GenBank/DDBJ whole genome shotgun (WGS) entry which is preliminary data.</text>
</comment>
<dbReference type="SUPFAM" id="SSF48452">
    <property type="entry name" value="TPR-like"/>
    <property type="match status" value="1"/>
</dbReference>
<keyword evidence="7" id="KW-1133">Transmembrane helix</keyword>
<proteinExistence type="predicted"/>
<dbReference type="InterPro" id="IPR001915">
    <property type="entry name" value="Peptidase_M48"/>
</dbReference>
<dbReference type="GO" id="GO:0046872">
    <property type="term" value="F:metal ion binding"/>
    <property type="evidence" value="ECO:0007669"/>
    <property type="project" value="UniProtKB-KW"/>
</dbReference>
<evidence type="ECO:0000313" key="11">
    <source>
        <dbReference type="Proteomes" id="UP000032025"/>
    </source>
</evidence>
<keyword evidence="2" id="KW-0645">Protease</keyword>
<dbReference type="RefSeq" id="WP_037567742.1">
    <property type="nucleotide sequence ID" value="NZ_BBJS01000017.1"/>
</dbReference>
<feature type="signal peptide" evidence="8">
    <location>
        <begin position="1"/>
        <end position="21"/>
    </location>
</feature>
<keyword evidence="5" id="KW-0862">Zinc</keyword>
<dbReference type="CDD" id="cd07324">
    <property type="entry name" value="M48C_Oma1-like"/>
    <property type="match status" value="1"/>
</dbReference>
<evidence type="ECO:0000256" key="3">
    <source>
        <dbReference type="ARBA" id="ARBA00022723"/>
    </source>
</evidence>
<evidence type="ECO:0000256" key="8">
    <source>
        <dbReference type="SAM" id="SignalP"/>
    </source>
</evidence>
<dbReference type="GO" id="GO:0004222">
    <property type="term" value="F:metalloendopeptidase activity"/>
    <property type="evidence" value="ECO:0007669"/>
    <property type="project" value="InterPro"/>
</dbReference>
<keyword evidence="7" id="KW-0472">Membrane</keyword>
<organism evidence="10 11">
    <name type="scientific">Sphingomonas paucimobilis NBRC 13935</name>
    <dbReference type="NCBI Taxonomy" id="1219050"/>
    <lineage>
        <taxon>Bacteria</taxon>
        <taxon>Pseudomonadati</taxon>
        <taxon>Pseudomonadota</taxon>
        <taxon>Alphaproteobacteria</taxon>
        <taxon>Sphingomonadales</taxon>
        <taxon>Sphingomonadaceae</taxon>
        <taxon>Sphingomonas</taxon>
    </lineage>
</organism>
<dbReference type="Gene3D" id="3.30.2010.10">
    <property type="entry name" value="Metalloproteases ('zincins'), catalytic domain"/>
    <property type="match status" value="1"/>
</dbReference>
<comment type="cofactor">
    <cofactor evidence="1">
        <name>Zn(2+)</name>
        <dbReference type="ChEBI" id="CHEBI:29105"/>
    </cofactor>
</comment>
<dbReference type="AlphaFoldDB" id="A0A0C9NAT0"/>
<dbReference type="PANTHER" id="PTHR22726">
    <property type="entry name" value="METALLOENDOPEPTIDASE OMA1"/>
    <property type="match status" value="1"/>
</dbReference>
<feature type="domain" description="Peptidase M48" evidence="9">
    <location>
        <begin position="31"/>
        <end position="218"/>
    </location>
</feature>
<sequence>MKRLIAAFAVTALLWAQPAAAQSILRDAETETMFADMAAPIIKAAGLSPRTVKIVLINDDSINAFVAGGQIVYVHSGLLQAADNVNEVQGVVAHELGHIADGHVVLGDAAMKPAMGMYLLSMVLGLAAMAAGGGAAGAGIMAAGQQAAMGKVLSFSRTQESTADAAGAKYLNTAGITGKGMLSFFKKLQNQEYRYGYTNIDPFAQTHPLSSDRIQALTADLQASPAWNKPVDPKLQERFLRVKAKLLGYVGSPETTLNKYPASDQSVYAHYARAYAYHKAGYPEKADAEANALIAKDPHDPYFLEIQGQILLESGKPQEALAPLREATMASGQNALIATTFGHALIATEDKSHLAEAVKVLKVAVQRDEDNPFAWVQLGTAYEQLGDTPRAALATAERASMMGDNRTAIQSARYALANLPPNTSEWIRAQDIAMTSADAEAGTKKKRRK</sequence>
<reference evidence="10 11" key="1">
    <citation type="submission" date="2014-08" db="EMBL/GenBank/DDBJ databases">
        <title>Whole genome shotgun sequence of Sphingomonas paucimobilis NBRC 13935.</title>
        <authorList>
            <person name="Hosoyama A."/>
            <person name="Hashimoto M."/>
            <person name="Hosoyama Y."/>
            <person name="Noguchi M."/>
            <person name="Uohara A."/>
            <person name="Ohji S."/>
            <person name="Katano-Makiyama Y."/>
            <person name="Ichikawa N."/>
            <person name="Kimura A."/>
            <person name="Yamazoe A."/>
            <person name="Fujita N."/>
        </authorList>
    </citation>
    <scope>NUCLEOTIDE SEQUENCE [LARGE SCALE GENOMIC DNA]</scope>
    <source>
        <strain evidence="10 11">NBRC 13935</strain>
    </source>
</reference>
<keyword evidence="7" id="KW-0812">Transmembrane</keyword>
<dbReference type="EMBL" id="BBJS01000017">
    <property type="protein sequence ID" value="GAN13362.1"/>
    <property type="molecule type" value="Genomic_DNA"/>
</dbReference>
<feature type="chain" id="PRO_5002210118" evidence="8">
    <location>
        <begin position="22"/>
        <end position="449"/>
    </location>
</feature>
<feature type="transmembrane region" description="Helical" evidence="7">
    <location>
        <begin position="118"/>
        <end position="143"/>
    </location>
</feature>
<dbReference type="Proteomes" id="UP000032025">
    <property type="component" value="Unassembled WGS sequence"/>
</dbReference>
<gene>
    <name evidence="10" type="ORF">SP6_17_00800</name>
</gene>
<dbReference type="GO" id="GO:0051603">
    <property type="term" value="P:proteolysis involved in protein catabolic process"/>
    <property type="evidence" value="ECO:0007669"/>
    <property type="project" value="TreeGrafter"/>
</dbReference>
<accession>A0A0C9NAT0</accession>